<evidence type="ECO:0000313" key="8">
    <source>
        <dbReference type="EMBL" id="KAK3347244.1"/>
    </source>
</evidence>
<organism evidence="8 9">
    <name type="scientific">Lasiosphaeria hispida</name>
    <dbReference type="NCBI Taxonomy" id="260671"/>
    <lineage>
        <taxon>Eukaryota</taxon>
        <taxon>Fungi</taxon>
        <taxon>Dikarya</taxon>
        <taxon>Ascomycota</taxon>
        <taxon>Pezizomycotina</taxon>
        <taxon>Sordariomycetes</taxon>
        <taxon>Sordariomycetidae</taxon>
        <taxon>Sordariales</taxon>
        <taxon>Lasiosphaeriaceae</taxon>
        <taxon>Lasiosphaeria</taxon>
    </lineage>
</organism>
<dbReference type="CDD" id="cd00067">
    <property type="entry name" value="GAL4"/>
    <property type="match status" value="1"/>
</dbReference>
<evidence type="ECO:0000256" key="3">
    <source>
        <dbReference type="ARBA" id="ARBA00023015"/>
    </source>
</evidence>
<dbReference type="InterPro" id="IPR036864">
    <property type="entry name" value="Zn2-C6_fun-type_DNA-bd_sf"/>
</dbReference>
<evidence type="ECO:0000256" key="2">
    <source>
        <dbReference type="ARBA" id="ARBA00022833"/>
    </source>
</evidence>
<evidence type="ECO:0000256" key="4">
    <source>
        <dbReference type="ARBA" id="ARBA00023125"/>
    </source>
</evidence>
<dbReference type="GO" id="GO:0003677">
    <property type="term" value="F:DNA binding"/>
    <property type="evidence" value="ECO:0007669"/>
    <property type="project" value="UniProtKB-KW"/>
</dbReference>
<reference evidence="8" key="2">
    <citation type="submission" date="2023-06" db="EMBL/GenBank/DDBJ databases">
        <authorList>
            <consortium name="Lawrence Berkeley National Laboratory"/>
            <person name="Haridas S."/>
            <person name="Hensen N."/>
            <person name="Bonometti L."/>
            <person name="Westerberg I."/>
            <person name="Brannstrom I.O."/>
            <person name="Guillou S."/>
            <person name="Cros-Aarteil S."/>
            <person name="Calhoun S."/>
            <person name="Kuo A."/>
            <person name="Mondo S."/>
            <person name="Pangilinan J."/>
            <person name="Riley R."/>
            <person name="Labutti K."/>
            <person name="Andreopoulos B."/>
            <person name="Lipzen A."/>
            <person name="Chen C."/>
            <person name="Yanf M."/>
            <person name="Daum C."/>
            <person name="Ng V."/>
            <person name="Clum A."/>
            <person name="Steindorff A."/>
            <person name="Ohm R."/>
            <person name="Martin F."/>
            <person name="Silar P."/>
            <person name="Natvig D."/>
            <person name="Lalanne C."/>
            <person name="Gautier V."/>
            <person name="Ament-Velasquez S.L."/>
            <person name="Kruys A."/>
            <person name="Hutchinson M.I."/>
            <person name="Powell A.J."/>
            <person name="Barry K."/>
            <person name="Miller A.N."/>
            <person name="Grigoriev I.V."/>
            <person name="Debuchy R."/>
            <person name="Gladieux P."/>
            <person name="Thoren M.H."/>
            <person name="Johannesson H."/>
        </authorList>
    </citation>
    <scope>NUCLEOTIDE SEQUENCE</scope>
    <source>
        <strain evidence="8">CBS 955.72</strain>
    </source>
</reference>
<evidence type="ECO:0000256" key="5">
    <source>
        <dbReference type="ARBA" id="ARBA00023163"/>
    </source>
</evidence>
<accession>A0AAJ0HCT7</accession>
<keyword evidence="4" id="KW-0238">DNA-binding</keyword>
<dbReference type="Pfam" id="PF11951">
    <property type="entry name" value="Fungal_trans_2"/>
    <property type="match status" value="1"/>
</dbReference>
<name>A0AAJ0HCT7_9PEZI</name>
<sequence>MDTALQTEKPTGPKRTVRAKTKAGCRTCKIRKVKCDEGRPACHRCVSTGRVCDGYGIWRGGGNAYGTAERALNTLSQHLSQPSRSLGAIPGLNHQESHAFHFFRTKTVLKIRGVFGSDFWEQLVVQFSLREPAVLHAVIALAATHRRGIISGQIRRPFPDEDKPETAMDPSERLALEQYNKAIRYLFQHLKEKDDQSLRISLASCVVFTCIELIKGDIETSQVHFQNGVRLLQDCKSKSSADEHISEAFTRISIRPSIFGQAPDFPLKMPGSTSGSGPIIPCVFDAIGEARRCLDWLLHDINMLSTEADRVLQEVVQVPGYLVRRQERLQACTSSWLRAFSTSVPLIRKRLPDGNDDALTLGEPLLLLYHGMASIMVAMSLRGTDETAFDAYTPQFATILEHTIHLWGKVATAARNQLSCANPAAHDLSFTADMGFIPPLYYTALKCRVPRFRRRAVDFLVSTPHREGMWDGKMAAAIARKVIQLEEGDFYAASEIAFDQGELVLGVPADDLPLVPGGKRISDVSVMLPDHGMKVVIFCRRYMDGVRKTERVELDLGCAP</sequence>
<keyword evidence="9" id="KW-1185">Reference proteome</keyword>
<dbReference type="EMBL" id="JAUIQD010000006">
    <property type="protein sequence ID" value="KAK3347244.1"/>
    <property type="molecule type" value="Genomic_DNA"/>
</dbReference>
<evidence type="ECO:0000313" key="9">
    <source>
        <dbReference type="Proteomes" id="UP001275084"/>
    </source>
</evidence>
<reference evidence="8" key="1">
    <citation type="journal article" date="2023" name="Mol. Phylogenet. Evol.">
        <title>Genome-scale phylogeny and comparative genomics of the fungal order Sordariales.</title>
        <authorList>
            <person name="Hensen N."/>
            <person name="Bonometti L."/>
            <person name="Westerberg I."/>
            <person name="Brannstrom I.O."/>
            <person name="Guillou S."/>
            <person name="Cros-Aarteil S."/>
            <person name="Calhoun S."/>
            <person name="Haridas S."/>
            <person name="Kuo A."/>
            <person name="Mondo S."/>
            <person name="Pangilinan J."/>
            <person name="Riley R."/>
            <person name="LaButti K."/>
            <person name="Andreopoulos B."/>
            <person name="Lipzen A."/>
            <person name="Chen C."/>
            <person name="Yan M."/>
            <person name="Daum C."/>
            <person name="Ng V."/>
            <person name="Clum A."/>
            <person name="Steindorff A."/>
            <person name="Ohm R.A."/>
            <person name="Martin F."/>
            <person name="Silar P."/>
            <person name="Natvig D.O."/>
            <person name="Lalanne C."/>
            <person name="Gautier V."/>
            <person name="Ament-Velasquez S.L."/>
            <person name="Kruys A."/>
            <person name="Hutchinson M.I."/>
            <person name="Powell A.J."/>
            <person name="Barry K."/>
            <person name="Miller A.N."/>
            <person name="Grigoriev I.V."/>
            <person name="Debuchy R."/>
            <person name="Gladieux P."/>
            <person name="Hiltunen Thoren M."/>
            <person name="Johannesson H."/>
        </authorList>
    </citation>
    <scope>NUCLEOTIDE SEQUENCE</scope>
    <source>
        <strain evidence="8">CBS 955.72</strain>
    </source>
</reference>
<dbReference type="InterPro" id="IPR052360">
    <property type="entry name" value="Transcr_Regulatory_Proteins"/>
</dbReference>
<proteinExistence type="predicted"/>
<dbReference type="AlphaFoldDB" id="A0AAJ0HCT7"/>
<dbReference type="Proteomes" id="UP001275084">
    <property type="component" value="Unassembled WGS sequence"/>
</dbReference>
<dbReference type="Pfam" id="PF00172">
    <property type="entry name" value="Zn_clus"/>
    <property type="match status" value="1"/>
</dbReference>
<dbReference type="InterPro" id="IPR001138">
    <property type="entry name" value="Zn2Cys6_DnaBD"/>
</dbReference>
<evidence type="ECO:0000256" key="6">
    <source>
        <dbReference type="ARBA" id="ARBA00023242"/>
    </source>
</evidence>
<comment type="caution">
    <text evidence="8">The sequence shown here is derived from an EMBL/GenBank/DDBJ whole genome shotgun (WGS) entry which is preliminary data.</text>
</comment>
<dbReference type="PROSITE" id="PS50048">
    <property type="entry name" value="ZN2_CY6_FUNGAL_2"/>
    <property type="match status" value="1"/>
</dbReference>
<keyword evidence="6" id="KW-0539">Nucleus</keyword>
<dbReference type="PANTHER" id="PTHR36206:SF16">
    <property type="entry name" value="TRANSCRIPTION FACTOR DOMAIN-CONTAINING PROTEIN-RELATED"/>
    <property type="match status" value="1"/>
</dbReference>
<dbReference type="GO" id="GO:0008270">
    <property type="term" value="F:zinc ion binding"/>
    <property type="evidence" value="ECO:0007669"/>
    <property type="project" value="InterPro"/>
</dbReference>
<evidence type="ECO:0000256" key="1">
    <source>
        <dbReference type="ARBA" id="ARBA00022723"/>
    </source>
</evidence>
<dbReference type="SMART" id="SM00066">
    <property type="entry name" value="GAL4"/>
    <property type="match status" value="1"/>
</dbReference>
<dbReference type="GO" id="GO:0000981">
    <property type="term" value="F:DNA-binding transcription factor activity, RNA polymerase II-specific"/>
    <property type="evidence" value="ECO:0007669"/>
    <property type="project" value="InterPro"/>
</dbReference>
<keyword evidence="2" id="KW-0862">Zinc</keyword>
<evidence type="ECO:0000259" key="7">
    <source>
        <dbReference type="PROSITE" id="PS50048"/>
    </source>
</evidence>
<protein>
    <recommendedName>
        <fullName evidence="7">Zn(2)-C6 fungal-type domain-containing protein</fullName>
    </recommendedName>
</protein>
<gene>
    <name evidence="8" type="ORF">B0T25DRAFT_297720</name>
</gene>
<feature type="domain" description="Zn(2)-C6 fungal-type" evidence="7">
    <location>
        <begin position="24"/>
        <end position="52"/>
    </location>
</feature>
<keyword evidence="5" id="KW-0804">Transcription</keyword>
<dbReference type="PROSITE" id="PS00463">
    <property type="entry name" value="ZN2_CY6_FUNGAL_1"/>
    <property type="match status" value="1"/>
</dbReference>
<keyword evidence="3" id="KW-0805">Transcription regulation</keyword>
<keyword evidence="1" id="KW-0479">Metal-binding</keyword>
<dbReference type="Gene3D" id="4.10.240.10">
    <property type="entry name" value="Zn(2)-C6 fungal-type DNA-binding domain"/>
    <property type="match status" value="1"/>
</dbReference>
<dbReference type="PANTHER" id="PTHR36206">
    <property type="entry name" value="ASPERCRYPTIN BIOSYNTHESIS CLUSTER-SPECIFIC TRANSCRIPTION REGULATOR ATNN-RELATED"/>
    <property type="match status" value="1"/>
</dbReference>
<dbReference type="SUPFAM" id="SSF57701">
    <property type="entry name" value="Zn2/Cys6 DNA-binding domain"/>
    <property type="match status" value="1"/>
</dbReference>
<dbReference type="InterPro" id="IPR021858">
    <property type="entry name" value="Fun_TF"/>
</dbReference>